<dbReference type="GO" id="GO:0006826">
    <property type="term" value="P:iron ion transport"/>
    <property type="evidence" value="ECO:0007669"/>
    <property type="project" value="InterPro"/>
</dbReference>
<dbReference type="OrthoDB" id="316630at2"/>
<dbReference type="SUPFAM" id="SSF144064">
    <property type="entry name" value="Heme iron utilization protein-like"/>
    <property type="match status" value="1"/>
</dbReference>
<protein>
    <submittedName>
        <fullName evidence="2">Hemin transport protein</fullName>
    </submittedName>
</protein>
<gene>
    <name evidence="2" type="ORF">M992_2186</name>
</gene>
<name>A0A0N0I9U0_9GAMM</name>
<dbReference type="AlphaFoldDB" id="A0A0N0I9U0"/>
<evidence type="ECO:0000313" key="2">
    <source>
        <dbReference type="EMBL" id="KPD02472.1"/>
    </source>
</evidence>
<sequence>MNSSLYERYQQAKTENKAKYARDLAAYLDVSEAELLYARVGIDGAKRLDVDAPTLLTALEKVGEVKAITRNEYVVHEQVGRYENARFSPHAGLILNPRALDLRMFFGHWASVFALTEASKHGERHSIQFFDHHGDAIHKVYTTENTDMAAWQALIEQYVSDENPLLALKPAEPFTQTPISEELKNQLEQEWRNMTDVHQFFKLLKNNNLSRQQVFRAVSDDLAWQVPLDSFNQLTQTAFADQNEIMIFVGNRGCTQIFTGRIERLMPYQAEGSPLKWLNIFNPDFTLHMIENGVAECWVTRKQTQDGFVTSLEVFDNQGNQIVQMYGQRTEGTPEQTQWRNQVTALPKI</sequence>
<accession>A0A0N0I9U0</accession>
<feature type="domain" description="Haemin-degrading HemS/ChuX" evidence="1">
    <location>
        <begin position="208"/>
        <end position="346"/>
    </location>
</feature>
<proteinExistence type="predicted"/>
<feature type="domain" description="Haemin-degrading HemS/ChuX" evidence="1">
    <location>
        <begin position="30"/>
        <end position="158"/>
    </location>
</feature>
<comment type="caution">
    <text evidence="2">The sequence shown here is derived from an EMBL/GenBank/DDBJ whole genome shotgun (WGS) entry which is preliminary data.</text>
</comment>
<dbReference type="InterPro" id="IPR007845">
    <property type="entry name" value="HemS/ChuX_dom"/>
</dbReference>
<dbReference type="Gene3D" id="3.40.1570.10">
    <property type="entry name" value="HemS/ChuS/ChuX like domains"/>
    <property type="match status" value="2"/>
</dbReference>
<evidence type="ECO:0000313" key="3">
    <source>
        <dbReference type="Proteomes" id="UP000053226"/>
    </source>
</evidence>
<organism evidence="2 3">
    <name type="scientific">Moellerella wisconsensis ATCC 35017</name>
    <dbReference type="NCBI Taxonomy" id="1354267"/>
    <lineage>
        <taxon>Bacteria</taxon>
        <taxon>Pseudomonadati</taxon>
        <taxon>Pseudomonadota</taxon>
        <taxon>Gammaproteobacteria</taxon>
        <taxon>Enterobacterales</taxon>
        <taxon>Morganellaceae</taxon>
        <taxon>Moellerella</taxon>
    </lineage>
</organism>
<dbReference type="Pfam" id="PF05171">
    <property type="entry name" value="HemS"/>
    <property type="match status" value="2"/>
</dbReference>
<dbReference type="CDD" id="cd16831">
    <property type="entry name" value="HemS-like_C"/>
    <property type="match status" value="1"/>
</dbReference>
<reference evidence="2 3" key="1">
    <citation type="submission" date="2015-07" db="EMBL/GenBank/DDBJ databases">
        <title>ATOL: Assembling a taxonomically balanced genome-scale reconstruction of the evolutionary history of the Enterobacteriaceae.</title>
        <authorList>
            <person name="Plunkett G.III."/>
            <person name="Neeno-Eckwall E.C."/>
            <person name="Glasner J.D."/>
            <person name="Perna N.T."/>
        </authorList>
    </citation>
    <scope>NUCLEOTIDE SEQUENCE [LARGE SCALE GENOMIC DNA]</scope>
    <source>
        <strain evidence="2 3">ATCC 35017</strain>
    </source>
</reference>
<evidence type="ECO:0000259" key="1">
    <source>
        <dbReference type="Pfam" id="PF05171"/>
    </source>
</evidence>
<dbReference type="Proteomes" id="UP000053226">
    <property type="component" value="Unassembled WGS sequence"/>
</dbReference>
<dbReference type="RefSeq" id="WP_053908625.1">
    <property type="nucleotide sequence ID" value="NZ_CAWMUS010000019.1"/>
</dbReference>
<dbReference type="CDD" id="cd16830">
    <property type="entry name" value="HemS-like_N"/>
    <property type="match status" value="1"/>
</dbReference>
<dbReference type="InterPro" id="IPR053733">
    <property type="entry name" value="Heme_Transport_Util_sf"/>
</dbReference>
<dbReference type="EMBL" id="LGAA01000019">
    <property type="protein sequence ID" value="KPD02472.1"/>
    <property type="molecule type" value="Genomic_DNA"/>
</dbReference>
<keyword evidence="3" id="KW-1185">Reference proteome</keyword>